<dbReference type="EMBL" id="AP023086">
    <property type="protein sequence ID" value="BCD97362.1"/>
    <property type="molecule type" value="Genomic_DNA"/>
</dbReference>
<sequence length="141" mass="15788">MHYPITISPPLMLQLRKILSLTDQDTLLDITAFGDVFIQRQVDVPNTNEHILYSFTDGTITDVSDLVAEHGLPPVSLDLGDQWYQFNAQAMLNDDGLTLAEGECFGFIKPTFEGGDYGPHNIHTVKIIDYISDLLPRLTHT</sequence>
<keyword evidence="2" id="KW-1185">Reference proteome</keyword>
<reference evidence="1 2" key="1">
    <citation type="journal article" date="2022" name="IScience">
        <title>An ultrasensitive nanofiber-based assay for enzymatic hydrolysis and deep-sea microbial degradation of cellulose.</title>
        <authorList>
            <person name="Tsudome M."/>
            <person name="Tachioka M."/>
            <person name="Miyazaki M."/>
            <person name="Uchimura K."/>
            <person name="Tsuda M."/>
            <person name="Takaki Y."/>
            <person name="Deguchi S."/>
        </authorList>
    </citation>
    <scope>NUCLEOTIDE SEQUENCE [LARGE SCALE GENOMIC DNA]</scope>
    <source>
        <strain evidence="1 2">GE09</strain>
    </source>
</reference>
<dbReference type="RefSeq" id="WP_236986835.1">
    <property type="nucleotide sequence ID" value="NZ_AP023086.1"/>
</dbReference>
<organism evidence="1 2">
    <name type="scientific">Marinagarivorans cellulosilyticus</name>
    <dbReference type="NCBI Taxonomy" id="2721545"/>
    <lineage>
        <taxon>Bacteria</taxon>
        <taxon>Pseudomonadati</taxon>
        <taxon>Pseudomonadota</taxon>
        <taxon>Gammaproteobacteria</taxon>
        <taxon>Cellvibrionales</taxon>
        <taxon>Cellvibrionaceae</taxon>
        <taxon>Marinagarivorans</taxon>
    </lineage>
</organism>
<gene>
    <name evidence="1" type="ORF">MARGE09_P1563</name>
</gene>
<accession>A0AAN1WGV7</accession>
<name>A0AAN1WGV7_9GAMM</name>
<evidence type="ECO:0000313" key="2">
    <source>
        <dbReference type="Proteomes" id="UP001320119"/>
    </source>
</evidence>
<dbReference type="KEGG" id="marq:MARGE09_P1563"/>
<evidence type="ECO:0000313" key="1">
    <source>
        <dbReference type="EMBL" id="BCD97362.1"/>
    </source>
</evidence>
<proteinExistence type="predicted"/>
<dbReference type="AlphaFoldDB" id="A0AAN1WGV7"/>
<dbReference type="Proteomes" id="UP001320119">
    <property type="component" value="Chromosome"/>
</dbReference>
<protein>
    <submittedName>
        <fullName evidence="1">Uncharacterized protein</fullName>
    </submittedName>
</protein>